<proteinExistence type="predicted"/>
<dbReference type="RefSeq" id="WP_005691209.1">
    <property type="nucleotide sequence ID" value="NZ_CABFNI010000001.1"/>
</dbReference>
<organism evidence="1 4">
    <name type="scientific">Lacticaseibacillus rhamnosus</name>
    <name type="common">Lactobacillus rhamnosus</name>
    <dbReference type="NCBI Taxonomy" id="47715"/>
    <lineage>
        <taxon>Bacteria</taxon>
        <taxon>Bacillati</taxon>
        <taxon>Bacillota</taxon>
        <taxon>Bacilli</taxon>
        <taxon>Lactobacillales</taxon>
        <taxon>Lactobacillaceae</taxon>
        <taxon>Lacticaseibacillus</taxon>
    </lineage>
</organism>
<evidence type="ECO:0000313" key="2">
    <source>
        <dbReference type="EMBL" id="THC79285.1"/>
    </source>
</evidence>
<comment type="caution">
    <text evidence="1">The sequence shown here is derived from an EMBL/GenBank/DDBJ whole genome shotgun (WGS) entry which is preliminary data.</text>
</comment>
<dbReference type="Proteomes" id="UP000552935">
    <property type="component" value="Unassembled WGS sequence"/>
</dbReference>
<name>A0A508YK63_LACRH</name>
<accession>A0A508YK63</accession>
<gene>
    <name evidence="2" type="ORF">E6L36_01975</name>
    <name evidence="1" type="ORF">H0N82_10715</name>
</gene>
<evidence type="ECO:0000313" key="1">
    <source>
        <dbReference type="EMBL" id="NZA05547.1"/>
    </source>
</evidence>
<evidence type="ECO:0000313" key="4">
    <source>
        <dbReference type="Proteomes" id="UP000552935"/>
    </source>
</evidence>
<sequence length="213" mass="24246">MLPWPKKIPQPNLPTIPETDLIPSTYFSIIQNGIFPKNWWLSTSEPTSDGLTGVGLHALATPGPAITSDDLPSDFLPFAHTAHQYFGFDLHHEVRRIRYIDTEVDQWLTVAPDFDTFLKRLQPHPIQLPELPVDPQIFGHMAVMATASDWPALFDHAREFMSGETLGQWLMWLAASDDPAKRQAAAEEYRFLVRYQPNLLTPNVTMNLQHLLH</sequence>
<dbReference type="EMBL" id="JACCKI010000009">
    <property type="protein sequence ID" value="NZA05547.1"/>
    <property type="molecule type" value="Genomic_DNA"/>
</dbReference>
<dbReference type="AlphaFoldDB" id="A0A508YK63"/>
<evidence type="ECO:0000313" key="3">
    <source>
        <dbReference type="Proteomes" id="UP000307517"/>
    </source>
</evidence>
<dbReference type="Proteomes" id="UP000307517">
    <property type="component" value="Unassembled WGS sequence"/>
</dbReference>
<dbReference type="EMBL" id="SSHM01000001">
    <property type="protein sequence ID" value="THC79285.1"/>
    <property type="molecule type" value="Genomic_DNA"/>
</dbReference>
<dbReference type="SUPFAM" id="SSF160631">
    <property type="entry name" value="SMI1/KNR4-like"/>
    <property type="match status" value="1"/>
</dbReference>
<reference evidence="2 3" key="1">
    <citation type="submission" date="2019-04" db="EMBL/GenBank/DDBJ databases">
        <title>Genome Announcement to Ensure Probiotic Safety of Lactobacillus rhamnosus UBLR-58.</title>
        <authorList>
            <person name="Sulthana A."/>
            <person name="Lakshmi S.G."/>
            <person name="Madempudi R.S."/>
        </authorList>
    </citation>
    <scope>NUCLEOTIDE SEQUENCE [LARGE SCALE GENOMIC DNA]</scope>
    <source>
        <strain evidence="2 3">UBLR-58</strain>
    </source>
</reference>
<reference evidence="1 4" key="2">
    <citation type="submission" date="2020-07" db="EMBL/GenBank/DDBJ databases">
        <title>Organ Donor 1.</title>
        <authorList>
            <person name="Marsh A.J."/>
            <person name="Azcarate-Peril M.A."/>
        </authorList>
    </citation>
    <scope>NUCLEOTIDE SEQUENCE [LARGE SCALE GENOMIC DNA]</scope>
    <source>
        <strain evidence="1 4">AMC0712</strain>
    </source>
</reference>
<dbReference type="InterPro" id="IPR037883">
    <property type="entry name" value="Knr4/Smi1-like_sf"/>
</dbReference>
<protein>
    <submittedName>
        <fullName evidence="1">SMI1/KNR4 family protein</fullName>
    </submittedName>
</protein>